<feature type="region of interest" description="Disordered" evidence="6">
    <location>
        <begin position="335"/>
        <end position="355"/>
    </location>
</feature>
<keyword evidence="3 7" id="KW-0812">Transmembrane</keyword>
<dbReference type="Pfam" id="PF03631">
    <property type="entry name" value="Virul_fac_BrkB"/>
    <property type="match status" value="1"/>
</dbReference>
<dbReference type="PANTHER" id="PTHR30213">
    <property type="entry name" value="INNER MEMBRANE PROTEIN YHJD"/>
    <property type="match status" value="1"/>
</dbReference>
<evidence type="ECO:0000256" key="1">
    <source>
        <dbReference type="ARBA" id="ARBA00004651"/>
    </source>
</evidence>
<dbReference type="STRING" id="1108045.GORHZ_117_00080"/>
<sequence length="355" mass="37266">MLVAGSQTGGIAFVSGVDDGAVSLSVRIDNFQRRYPKSGFPLAVAYKFFDDQGGYLAALITYYGFISLFPLLLVFSSVLGFVLDGNPELQSRIVDSALSQIPVVGYQLGETGQISGSATAVAIGVVSAVYGALGVSVAIQNAMNIVWAVPRNDRPNPIRVRIKGAGLLSTVGMAVIGLTVLNGATAAIDIGADGRVLAFVGSLLLYSAVFVIGFRFGTARSVSIRDVLPGALAAAVGWQALQTFGTVFVQRVIADASATNAVFAVVLGLLAFLYLAAVMVVVCLELDVVRVDRLYPRSLLTPFTDNVILMPGDEAAYSAQARAQRSKGFQEIDVTFDNPAGDLAPESRADDGESR</sequence>
<feature type="transmembrane region" description="Helical" evidence="7">
    <location>
        <begin position="228"/>
        <end position="249"/>
    </location>
</feature>
<evidence type="ECO:0000256" key="6">
    <source>
        <dbReference type="SAM" id="MobiDB-lite"/>
    </source>
</evidence>
<organism evidence="8 9">
    <name type="scientific">Gordonia rhizosphera NBRC 16068</name>
    <dbReference type="NCBI Taxonomy" id="1108045"/>
    <lineage>
        <taxon>Bacteria</taxon>
        <taxon>Bacillati</taxon>
        <taxon>Actinomycetota</taxon>
        <taxon>Actinomycetes</taxon>
        <taxon>Mycobacteriales</taxon>
        <taxon>Gordoniaceae</taxon>
        <taxon>Gordonia</taxon>
    </lineage>
</organism>
<keyword evidence="2" id="KW-1003">Cell membrane</keyword>
<accession>K6VV28</accession>
<keyword evidence="5 7" id="KW-0472">Membrane</keyword>
<reference evidence="8 9" key="1">
    <citation type="submission" date="2012-08" db="EMBL/GenBank/DDBJ databases">
        <title>Whole genome shotgun sequence of Gordonia rhizosphera NBRC 16068.</title>
        <authorList>
            <person name="Takarada H."/>
            <person name="Isaki S."/>
            <person name="Hosoyama A."/>
            <person name="Tsuchikane K."/>
            <person name="Katsumata H."/>
            <person name="Baba S."/>
            <person name="Ohji S."/>
            <person name="Yamazaki S."/>
            <person name="Fujita N."/>
        </authorList>
    </citation>
    <scope>NUCLEOTIDE SEQUENCE [LARGE SCALE GENOMIC DNA]</scope>
    <source>
        <strain evidence="8 9">NBRC 16068</strain>
    </source>
</reference>
<evidence type="ECO:0000256" key="7">
    <source>
        <dbReference type="SAM" id="Phobius"/>
    </source>
</evidence>
<feature type="transmembrane region" description="Helical" evidence="7">
    <location>
        <begin position="196"/>
        <end position="216"/>
    </location>
</feature>
<name>K6VV28_9ACTN</name>
<feature type="transmembrane region" description="Helical" evidence="7">
    <location>
        <begin position="261"/>
        <end position="284"/>
    </location>
</feature>
<dbReference type="EMBL" id="BAHC01000117">
    <property type="protein sequence ID" value="GAB90745.1"/>
    <property type="molecule type" value="Genomic_DNA"/>
</dbReference>
<evidence type="ECO:0000256" key="4">
    <source>
        <dbReference type="ARBA" id="ARBA00022989"/>
    </source>
</evidence>
<evidence type="ECO:0000256" key="5">
    <source>
        <dbReference type="ARBA" id="ARBA00023136"/>
    </source>
</evidence>
<proteinExistence type="predicted"/>
<comment type="subcellular location">
    <subcellularLocation>
        <location evidence="1">Cell membrane</location>
        <topology evidence="1">Multi-pass membrane protein</topology>
    </subcellularLocation>
</comment>
<keyword evidence="4 7" id="KW-1133">Transmembrane helix</keyword>
<dbReference type="AlphaFoldDB" id="K6VV28"/>
<protein>
    <submittedName>
        <fullName evidence="8">Uncharacterized protein</fullName>
    </submittedName>
</protein>
<dbReference type="eggNOG" id="COG1295">
    <property type="taxonomic scope" value="Bacteria"/>
</dbReference>
<evidence type="ECO:0000313" key="9">
    <source>
        <dbReference type="Proteomes" id="UP000008363"/>
    </source>
</evidence>
<evidence type="ECO:0000256" key="3">
    <source>
        <dbReference type="ARBA" id="ARBA00022692"/>
    </source>
</evidence>
<feature type="transmembrane region" description="Helical" evidence="7">
    <location>
        <begin position="164"/>
        <end position="184"/>
    </location>
</feature>
<feature type="compositionally biased region" description="Basic and acidic residues" evidence="6">
    <location>
        <begin position="345"/>
        <end position="355"/>
    </location>
</feature>
<evidence type="ECO:0000313" key="8">
    <source>
        <dbReference type="EMBL" id="GAB90745.1"/>
    </source>
</evidence>
<dbReference type="Proteomes" id="UP000008363">
    <property type="component" value="Unassembled WGS sequence"/>
</dbReference>
<feature type="transmembrane region" description="Helical" evidence="7">
    <location>
        <begin position="60"/>
        <end position="83"/>
    </location>
</feature>
<evidence type="ECO:0000256" key="2">
    <source>
        <dbReference type="ARBA" id="ARBA00022475"/>
    </source>
</evidence>
<dbReference type="GO" id="GO:0005886">
    <property type="term" value="C:plasma membrane"/>
    <property type="evidence" value="ECO:0007669"/>
    <property type="project" value="UniProtKB-SubCell"/>
</dbReference>
<comment type="caution">
    <text evidence="8">The sequence shown here is derived from an EMBL/GenBank/DDBJ whole genome shotgun (WGS) entry which is preliminary data.</text>
</comment>
<dbReference type="InterPro" id="IPR017039">
    <property type="entry name" value="Virul_fac_BrkB"/>
</dbReference>
<gene>
    <name evidence="8" type="ORF">GORHZ_117_00080</name>
</gene>
<keyword evidence="9" id="KW-1185">Reference proteome</keyword>
<dbReference type="PANTHER" id="PTHR30213:SF1">
    <property type="entry name" value="INNER MEMBRANE PROTEIN YHJD"/>
    <property type="match status" value="1"/>
</dbReference>